<dbReference type="AlphaFoldDB" id="A0A290YZ53"/>
<evidence type="ECO:0000256" key="1">
    <source>
        <dbReference type="SAM" id="MobiDB-lite"/>
    </source>
</evidence>
<dbReference type="Proteomes" id="UP000218505">
    <property type="component" value="Chromosome"/>
</dbReference>
<sequence>MDRRRIGFFAAGAVLFAGVVVVLRGGGAPGPADAGITVQPPPPTSLTAFASDGVLAPSPGSVPDAPEGLEAAPGPGSLVVAWTGGAPGYEVRWGLGDVSRTRLVTGSPVELRLPDGREQRVEVRAVDGFGQRSAPASVSGAPGPVGVSEPGAYHLLDRFEGASAPDPARWRLTAKPGCARAGAGSDEEAAALVVATTCAGVPAVLRSRAPLVLREDGAELGRFAVGAGAPIANGELALELAPGPVAALSGAELPPGALRLLVRATGGSVTARVLTAEGDRTRELRPLDGVAPGTGHVWELVLRRDGALVLLDGEPVATSPVVPAWREATALISVSGPIGQRVPVWLAGLGGAPSAAPPLVGPVRVEVTPQGGAAGSGVGAPAGQLRLTVSHTLSRERDEPLVALVSGVPVPLRRAVDGAPFRADTGLPLVGDVPAGVASVSPDGVVGVRLDLGFDATATHAELELGPGGAVPVAANPEPGPPQSALPRPSARVLDASGRPLPPGTPVPRGRVVVEVELVGAPAQHGLAGLAGFGLWLDGTRIASVPTAVGGPAVAGTYRVAVNTGALPGGPLSEGPHMVEARLFGTSGSTRPTSAFASFFAAR</sequence>
<gene>
    <name evidence="2" type="ORF">CNX65_00845</name>
</gene>
<feature type="region of interest" description="Disordered" evidence="1">
    <location>
        <begin position="468"/>
        <end position="508"/>
    </location>
</feature>
<dbReference type="RefSeq" id="WP_096491058.1">
    <property type="nucleotide sequence ID" value="NZ_CP023445.1"/>
</dbReference>
<proteinExistence type="predicted"/>
<evidence type="ECO:0000313" key="2">
    <source>
        <dbReference type="EMBL" id="ATE52013.1"/>
    </source>
</evidence>
<protein>
    <recommendedName>
        <fullName evidence="4">Fibronectin type-III domain-containing protein</fullName>
    </recommendedName>
</protein>
<dbReference type="EMBL" id="CP023445">
    <property type="protein sequence ID" value="ATE52013.1"/>
    <property type="molecule type" value="Genomic_DNA"/>
</dbReference>
<name>A0A290YZ53_9PSEU</name>
<reference evidence="2" key="1">
    <citation type="submission" date="2017-09" db="EMBL/GenBank/DDBJ databases">
        <title>Complete Genome Sequence of ansamitocin-producing Bacterium Actinosynnema pretiosum X47.</title>
        <authorList>
            <person name="Cao G."/>
            <person name="Zong G."/>
            <person name="Zhong C."/>
            <person name="Fu J."/>
        </authorList>
    </citation>
    <scope>NUCLEOTIDE SEQUENCE [LARGE SCALE GENOMIC DNA]</scope>
    <source>
        <strain evidence="2">X47</strain>
    </source>
</reference>
<evidence type="ECO:0008006" key="4">
    <source>
        <dbReference type="Google" id="ProtNLM"/>
    </source>
</evidence>
<keyword evidence="3" id="KW-1185">Reference proteome</keyword>
<evidence type="ECO:0000313" key="3">
    <source>
        <dbReference type="Proteomes" id="UP000218505"/>
    </source>
</evidence>
<dbReference type="KEGG" id="apre:CNX65_00845"/>
<organism evidence="2 3">
    <name type="scientific">Actinosynnema pretiosum</name>
    <dbReference type="NCBI Taxonomy" id="42197"/>
    <lineage>
        <taxon>Bacteria</taxon>
        <taxon>Bacillati</taxon>
        <taxon>Actinomycetota</taxon>
        <taxon>Actinomycetes</taxon>
        <taxon>Pseudonocardiales</taxon>
        <taxon>Pseudonocardiaceae</taxon>
        <taxon>Actinosynnema</taxon>
    </lineage>
</organism>
<accession>A0A290YZ53</accession>